<comment type="caution">
    <text evidence="2">The sequence shown here is derived from an EMBL/GenBank/DDBJ whole genome shotgun (WGS) entry which is preliminary data.</text>
</comment>
<keyword evidence="3" id="KW-1185">Reference proteome</keyword>
<dbReference type="EMBL" id="JBHRUG010000027">
    <property type="protein sequence ID" value="MFC3284503.1"/>
    <property type="molecule type" value="Genomic_DNA"/>
</dbReference>
<organism evidence="2 3">
    <name type="scientific">Litchfieldella rifensis</name>
    <dbReference type="NCBI Taxonomy" id="762643"/>
    <lineage>
        <taxon>Bacteria</taxon>
        <taxon>Pseudomonadati</taxon>
        <taxon>Pseudomonadota</taxon>
        <taxon>Gammaproteobacteria</taxon>
        <taxon>Oceanospirillales</taxon>
        <taxon>Halomonadaceae</taxon>
        <taxon>Litchfieldella</taxon>
    </lineage>
</organism>
<gene>
    <name evidence="2" type="ORF">ACFOEV_12905</name>
</gene>
<name>A0ABV7LQ18_9GAMM</name>
<dbReference type="Proteomes" id="UP001595579">
    <property type="component" value="Unassembled WGS sequence"/>
</dbReference>
<reference evidence="3" key="1">
    <citation type="journal article" date="2019" name="Int. J. Syst. Evol. Microbiol.">
        <title>The Global Catalogue of Microorganisms (GCM) 10K type strain sequencing project: providing services to taxonomists for standard genome sequencing and annotation.</title>
        <authorList>
            <consortium name="The Broad Institute Genomics Platform"/>
            <consortium name="The Broad Institute Genome Sequencing Center for Infectious Disease"/>
            <person name="Wu L."/>
            <person name="Ma J."/>
        </authorList>
    </citation>
    <scope>NUCLEOTIDE SEQUENCE [LARGE SCALE GENOMIC DNA]</scope>
    <source>
        <strain evidence="3">CECT 7698</strain>
    </source>
</reference>
<evidence type="ECO:0000313" key="2">
    <source>
        <dbReference type="EMBL" id="MFC3284503.1"/>
    </source>
</evidence>
<accession>A0ABV7LQ18</accession>
<feature type="region of interest" description="Disordered" evidence="1">
    <location>
        <begin position="41"/>
        <end position="69"/>
    </location>
</feature>
<proteinExistence type="predicted"/>
<evidence type="ECO:0008006" key="4">
    <source>
        <dbReference type="Google" id="ProtNLM"/>
    </source>
</evidence>
<dbReference type="RefSeq" id="WP_386774548.1">
    <property type="nucleotide sequence ID" value="NZ_JBHRUG010000027.1"/>
</dbReference>
<sequence>MADITPRLKSVKEGITKLVKLAGNDQAEAARKLGKELTEELDQAMEEASSLQDDTVRPQPAPPRAPRNEVERCPVCSLRTFTFQKGTIRECADCESGFEALYHCLTCEHEGWHEIE</sequence>
<evidence type="ECO:0000256" key="1">
    <source>
        <dbReference type="SAM" id="MobiDB-lite"/>
    </source>
</evidence>
<evidence type="ECO:0000313" key="3">
    <source>
        <dbReference type="Proteomes" id="UP001595579"/>
    </source>
</evidence>
<protein>
    <recommendedName>
        <fullName evidence="4">C2H2-type domain-containing protein</fullName>
    </recommendedName>
</protein>